<evidence type="ECO:0000313" key="3">
    <source>
        <dbReference type="Proteomes" id="UP000320948"/>
    </source>
</evidence>
<gene>
    <name evidence="2" type="ORF">DI628_07365</name>
</gene>
<feature type="region of interest" description="Disordered" evidence="1">
    <location>
        <begin position="376"/>
        <end position="401"/>
    </location>
</feature>
<evidence type="ECO:0008006" key="4">
    <source>
        <dbReference type="Google" id="ProtNLM"/>
    </source>
</evidence>
<proteinExistence type="predicted"/>
<comment type="caution">
    <text evidence="2">The sequence shown here is derived from an EMBL/GenBank/DDBJ whole genome shotgun (WGS) entry which is preliminary data.</text>
</comment>
<feature type="compositionally biased region" description="Polar residues" evidence="1">
    <location>
        <begin position="378"/>
        <end position="393"/>
    </location>
</feature>
<sequence>MNLLDALPSLLSRLTGTAGNVAVSITFTPQLPPDVRQQILNQNPTQPFTLTVAEGKGNTLTFTAANGQTFQATVNPPLPTGTRLQLSPADVLLNQSPTTPIALQAKILPTPTTGTSGATAVITQPATPAAPQPQPTPPPYPVLQMSAEATSPQALSTAISNALAQQQPVLQPTTPGQPVPLPVPAGPVAVIQPNTLPQNLFNQLLTLLPTAPMKADGTQPAVLQPADTPTVPLPNSRPTGTPIALNLGVELKPNQPQPAIILPPAATPATPQSTVQPTLVLTGPSTAAPQLPTQPIALANAPTVPQITDAPEVAPTPVAARILPPQPGQPATQQTALLASGATVTLTSQQPLPTGSIVIMPDIPLNPSAAVQRVLAPDSQSQQQPNTNLQGNQTPATAAPTAPQMKTAVLAPGMVVQGTITGQNEQGQPLLTLTAPPPMAGQQAALNLTNPTALLPMGAGLTIRVDNSLAATILGLTLPAQTQAAYTVGTIGARWENLQQGLHALQQQSPQMAERLRASLPQLSNMLPGLIAFTNALRTNDPEKALDREAARILKAMGIDLSSDISQLSQLQQRPSPQADHQWRGTLFPYVEAPGEDPRQGGFFWRREKKDDPRAPTSTRFVVEVDMSNMGALQLDGLVTYPDIWLKLRRTSQPEEGFTENLQAMVTSLLQSYGLNGGIAVETTATFPVNPRAELLAETDNPLPTSA</sequence>
<dbReference type="AlphaFoldDB" id="A0A6N4QZL2"/>
<dbReference type="Proteomes" id="UP000320948">
    <property type="component" value="Unassembled WGS sequence"/>
</dbReference>
<protein>
    <recommendedName>
        <fullName evidence="4">Flagellar hook-length control protein FliK</fullName>
    </recommendedName>
</protein>
<accession>A0A6N4QZL2</accession>
<reference evidence="2 3" key="1">
    <citation type="journal article" date="2017" name="Nat. Commun.">
        <title>In situ click chemistry generation of cyclooxygenase-2 inhibitors.</title>
        <authorList>
            <person name="Bhardwaj A."/>
            <person name="Kaur J."/>
            <person name="Wuest M."/>
            <person name="Wuest F."/>
        </authorList>
    </citation>
    <scope>NUCLEOTIDE SEQUENCE [LARGE SCALE GENOMIC DNA]</scope>
    <source>
        <strain evidence="2">S2_018_000_R2_106</strain>
    </source>
</reference>
<dbReference type="EMBL" id="VAFM01000002">
    <property type="protein sequence ID" value="TKW60708.1"/>
    <property type="molecule type" value="Genomic_DNA"/>
</dbReference>
<evidence type="ECO:0000313" key="2">
    <source>
        <dbReference type="EMBL" id="TKW60708.1"/>
    </source>
</evidence>
<organism evidence="2 3">
    <name type="scientific">Blastochloris viridis</name>
    <name type="common">Rhodopseudomonas viridis</name>
    <dbReference type="NCBI Taxonomy" id="1079"/>
    <lineage>
        <taxon>Bacteria</taxon>
        <taxon>Pseudomonadati</taxon>
        <taxon>Pseudomonadota</taxon>
        <taxon>Alphaproteobacteria</taxon>
        <taxon>Hyphomicrobiales</taxon>
        <taxon>Blastochloridaceae</taxon>
        <taxon>Blastochloris</taxon>
    </lineage>
</organism>
<evidence type="ECO:0000256" key="1">
    <source>
        <dbReference type="SAM" id="MobiDB-lite"/>
    </source>
</evidence>
<name>A0A6N4QZL2_BLAVI</name>